<evidence type="ECO:0000256" key="2">
    <source>
        <dbReference type="ARBA" id="ARBA00023187"/>
    </source>
</evidence>
<dbReference type="Proteomes" id="UP001360560">
    <property type="component" value="Unassembled WGS sequence"/>
</dbReference>
<name>A0AAV5QF77_9ASCO</name>
<protein>
    <submittedName>
        <fullName evidence="3">Swt21 protein</fullName>
    </submittedName>
</protein>
<dbReference type="PANTHER" id="PTHR13211">
    <property type="entry name" value="TELOMERASE CAJAL BODY PROTEIN 1"/>
    <property type="match status" value="1"/>
</dbReference>
<proteinExistence type="predicted"/>
<gene>
    <name evidence="3" type="ORF">DASC09_006440</name>
</gene>
<keyword evidence="4" id="KW-1185">Reference proteome</keyword>
<evidence type="ECO:0000256" key="1">
    <source>
        <dbReference type="ARBA" id="ARBA00022664"/>
    </source>
</evidence>
<keyword evidence="2" id="KW-0508">mRNA splicing</keyword>
<dbReference type="GeneID" id="90071298"/>
<dbReference type="AlphaFoldDB" id="A0AAV5QF77"/>
<dbReference type="EMBL" id="BTFZ01000001">
    <property type="protein sequence ID" value="GMM33319.1"/>
    <property type="molecule type" value="Genomic_DNA"/>
</dbReference>
<dbReference type="SUPFAM" id="SSF101908">
    <property type="entry name" value="Putative isomerase YbhE"/>
    <property type="match status" value="1"/>
</dbReference>
<dbReference type="GO" id="GO:0006397">
    <property type="term" value="P:mRNA processing"/>
    <property type="evidence" value="ECO:0007669"/>
    <property type="project" value="UniProtKB-KW"/>
</dbReference>
<sequence>MNYTVRASTGDVFTLSSFSDVWRRESYYHERLRLQSQDYQYPKLRSPIFDDRDQCASSETHDIVKDLTWSKDGSTLVSVCEDFGVRMYVMPTDLCDGEHEEQENKIDAKLLNPLNRIFMNNSIISHSVNPGFDLYGEESYLYNFNNILISERQLPIKLVSLIPTEDNDSPVISHYQFRDIQNDRYFDSYSLKFISGNNFVAGSTNYLGVFNVDHFEPLATFKLTNFLSLKNFGITSCIEPFKEPGSNCVYMGSYLNQFAAIDLDSQSTIVTKALTPKEHGIGNGIYQIIESDNHNFVYLLSRKTNTIPILDRRMGYEMVDQLQDWHGGAAAIDLTSQKCFGDLLGKNQGLLVGNQRNEVKVWKDCAIGIGGKPDLYLNVGNDLCSLNTSEHHFGDEPCDDVKSEATAIGSVRVNPNGDDNYNKKNIVAIAQGSRPPPSSSSSNVVVNGIKVYG</sequence>
<reference evidence="3 4" key="1">
    <citation type="journal article" date="2023" name="Elife">
        <title>Identification of key yeast species and microbe-microbe interactions impacting larval growth of Drosophila in the wild.</title>
        <authorList>
            <person name="Mure A."/>
            <person name="Sugiura Y."/>
            <person name="Maeda R."/>
            <person name="Honda K."/>
            <person name="Sakurai N."/>
            <person name="Takahashi Y."/>
            <person name="Watada M."/>
            <person name="Katoh T."/>
            <person name="Gotoh A."/>
            <person name="Gotoh Y."/>
            <person name="Taniguchi I."/>
            <person name="Nakamura K."/>
            <person name="Hayashi T."/>
            <person name="Katayama T."/>
            <person name="Uemura T."/>
            <person name="Hattori Y."/>
        </authorList>
    </citation>
    <scope>NUCLEOTIDE SEQUENCE [LARGE SCALE GENOMIC DNA]</scope>
    <source>
        <strain evidence="3 4">SC-9</strain>
    </source>
</reference>
<organism evidence="3 4">
    <name type="scientific">Saccharomycopsis crataegensis</name>
    <dbReference type="NCBI Taxonomy" id="43959"/>
    <lineage>
        <taxon>Eukaryota</taxon>
        <taxon>Fungi</taxon>
        <taxon>Dikarya</taxon>
        <taxon>Ascomycota</taxon>
        <taxon>Saccharomycotina</taxon>
        <taxon>Saccharomycetes</taxon>
        <taxon>Saccharomycopsidaceae</taxon>
        <taxon>Saccharomycopsis</taxon>
    </lineage>
</organism>
<dbReference type="RefSeq" id="XP_064850319.1">
    <property type="nucleotide sequence ID" value="XM_064994247.1"/>
</dbReference>
<keyword evidence="1" id="KW-0507">mRNA processing</keyword>
<dbReference type="InterPro" id="IPR051150">
    <property type="entry name" value="SWT21/TCAB1_mRNA_Telomere"/>
</dbReference>
<evidence type="ECO:0000313" key="4">
    <source>
        <dbReference type="Proteomes" id="UP001360560"/>
    </source>
</evidence>
<accession>A0AAV5QF77</accession>
<dbReference type="PANTHER" id="PTHR13211:SF0">
    <property type="entry name" value="TELOMERASE CAJAL BODY PROTEIN 1"/>
    <property type="match status" value="1"/>
</dbReference>
<comment type="caution">
    <text evidence="3">The sequence shown here is derived from an EMBL/GenBank/DDBJ whole genome shotgun (WGS) entry which is preliminary data.</text>
</comment>
<evidence type="ECO:0000313" key="3">
    <source>
        <dbReference type="EMBL" id="GMM33319.1"/>
    </source>
</evidence>
<dbReference type="GO" id="GO:0008380">
    <property type="term" value="P:RNA splicing"/>
    <property type="evidence" value="ECO:0007669"/>
    <property type="project" value="UniProtKB-KW"/>
</dbReference>